<feature type="region of interest" description="Disordered" evidence="1">
    <location>
        <begin position="120"/>
        <end position="143"/>
    </location>
</feature>
<evidence type="ECO:0000256" key="1">
    <source>
        <dbReference type="SAM" id="MobiDB-lite"/>
    </source>
</evidence>
<name>A0A8H4AK78_GIGMA</name>
<reference evidence="2 3" key="1">
    <citation type="journal article" date="2019" name="Environ. Microbiol.">
        <title>At the nexus of three kingdoms: the genome of the mycorrhizal fungus Gigaspora margarita provides insights into plant, endobacterial and fungal interactions.</title>
        <authorList>
            <person name="Venice F."/>
            <person name="Ghignone S."/>
            <person name="Salvioli di Fossalunga A."/>
            <person name="Amselem J."/>
            <person name="Novero M."/>
            <person name="Xianan X."/>
            <person name="Sedzielewska Toro K."/>
            <person name="Morin E."/>
            <person name="Lipzen A."/>
            <person name="Grigoriev I.V."/>
            <person name="Henrissat B."/>
            <person name="Martin F.M."/>
            <person name="Bonfante P."/>
        </authorList>
    </citation>
    <scope>NUCLEOTIDE SEQUENCE [LARGE SCALE GENOMIC DNA]</scope>
    <source>
        <strain evidence="2 3">BEG34</strain>
    </source>
</reference>
<protein>
    <submittedName>
        <fullName evidence="2">Uncharacterized protein</fullName>
    </submittedName>
</protein>
<gene>
    <name evidence="2" type="ORF">F8M41_019227</name>
</gene>
<sequence length="209" mass="24711">MRKQDKRTYITYDETPSVYDPKKLRQYTPSPLSKTISQPSHDEILNELESERFWDNPETNSKEEYYVPGEKIKVEKTSRVPIQSSFKGRTYTQYIPKEAIEKPLLSFFDDYQEDDKEIKEEGFGTPTSEDEIPKEESDNEEETDLHIRLNHIHPYIRKKIVPTIIRDQKRDNAIYSSQHVVIPKQHVMSIRIRKQIKDGYIGTSELEES</sequence>
<evidence type="ECO:0000313" key="2">
    <source>
        <dbReference type="EMBL" id="KAF0506055.1"/>
    </source>
</evidence>
<dbReference type="Proteomes" id="UP000439903">
    <property type="component" value="Unassembled WGS sequence"/>
</dbReference>
<organism evidence="2 3">
    <name type="scientific">Gigaspora margarita</name>
    <dbReference type="NCBI Taxonomy" id="4874"/>
    <lineage>
        <taxon>Eukaryota</taxon>
        <taxon>Fungi</taxon>
        <taxon>Fungi incertae sedis</taxon>
        <taxon>Mucoromycota</taxon>
        <taxon>Glomeromycotina</taxon>
        <taxon>Glomeromycetes</taxon>
        <taxon>Diversisporales</taxon>
        <taxon>Gigasporaceae</taxon>
        <taxon>Gigaspora</taxon>
    </lineage>
</organism>
<evidence type="ECO:0000313" key="3">
    <source>
        <dbReference type="Proteomes" id="UP000439903"/>
    </source>
</evidence>
<comment type="caution">
    <text evidence="2">The sequence shown here is derived from an EMBL/GenBank/DDBJ whole genome shotgun (WGS) entry which is preliminary data.</text>
</comment>
<accession>A0A8H4AK78</accession>
<dbReference type="OrthoDB" id="2494581at2759"/>
<dbReference type="EMBL" id="WTPW01000492">
    <property type="protein sequence ID" value="KAF0506055.1"/>
    <property type="molecule type" value="Genomic_DNA"/>
</dbReference>
<proteinExistence type="predicted"/>
<feature type="compositionally biased region" description="Acidic residues" evidence="1">
    <location>
        <begin position="128"/>
        <end position="143"/>
    </location>
</feature>
<dbReference type="AlphaFoldDB" id="A0A8H4AK78"/>
<keyword evidence="3" id="KW-1185">Reference proteome</keyword>